<dbReference type="KEGG" id="manq:L1994_11555"/>
<dbReference type="NCBIfam" id="NF004036">
    <property type="entry name" value="PRK05508.1"/>
    <property type="match status" value="1"/>
</dbReference>
<dbReference type="EMBL" id="CP091092">
    <property type="protein sequence ID" value="WFN36753.1"/>
    <property type="molecule type" value="Genomic_DNA"/>
</dbReference>
<dbReference type="GO" id="GO:0006979">
    <property type="term" value="P:response to oxidative stress"/>
    <property type="evidence" value="ECO:0007669"/>
    <property type="project" value="InterPro"/>
</dbReference>
<evidence type="ECO:0000313" key="7">
    <source>
        <dbReference type="Proteomes" id="UP001218895"/>
    </source>
</evidence>
<dbReference type="RefSeq" id="WP_278099590.1">
    <property type="nucleotide sequence ID" value="NZ_CP091092.1"/>
</dbReference>
<dbReference type="EC" id="1.8.4.12" evidence="6"/>
<dbReference type="InterPro" id="IPR002579">
    <property type="entry name" value="Met_Sox_Rdtase_MsrB_dom"/>
</dbReference>
<proteinExistence type="predicted"/>
<dbReference type="Proteomes" id="UP001218895">
    <property type="component" value="Chromosome"/>
</dbReference>
<dbReference type="Pfam" id="PF01641">
    <property type="entry name" value="SelR"/>
    <property type="match status" value="1"/>
</dbReference>
<name>A0AAF0FLK2_9EURY</name>
<sequence>MTDDFKDEENLRELTPEEERIIVYKGTEPPFSGEYYAFFKNGVYTCKRCNAVLFSSKDKFKCECGWPAFDDEIKKSIIKIPESDTGRTEICCKKCGAHLGHVFKGEHLTEKNTRYCVNSLSLLFVPEEEVEKKN</sequence>
<evidence type="ECO:0000259" key="5">
    <source>
        <dbReference type="PROSITE" id="PS51790"/>
    </source>
</evidence>
<protein>
    <submittedName>
        <fullName evidence="6">Methionine-R-sulfoxide reductase</fullName>
        <ecNumber evidence="6">1.8.4.12</ecNumber>
    </submittedName>
</protein>
<evidence type="ECO:0000256" key="1">
    <source>
        <dbReference type="ARBA" id="ARBA00001947"/>
    </source>
</evidence>
<organism evidence="6 7">
    <name type="scientific">Methanomicrobium antiquum</name>
    <dbReference type="NCBI Taxonomy" id="487686"/>
    <lineage>
        <taxon>Archaea</taxon>
        <taxon>Methanobacteriati</taxon>
        <taxon>Methanobacteriota</taxon>
        <taxon>Stenosarchaea group</taxon>
        <taxon>Methanomicrobia</taxon>
        <taxon>Methanomicrobiales</taxon>
        <taxon>Methanomicrobiaceae</taxon>
        <taxon>Methanomicrobium</taxon>
    </lineage>
</organism>
<dbReference type="GO" id="GO:0030091">
    <property type="term" value="P:protein repair"/>
    <property type="evidence" value="ECO:0007669"/>
    <property type="project" value="InterPro"/>
</dbReference>
<dbReference type="InterPro" id="IPR028427">
    <property type="entry name" value="Met_Sox_Rdtase_MsrB"/>
</dbReference>
<dbReference type="AlphaFoldDB" id="A0AAF0FLK2"/>
<evidence type="ECO:0000256" key="2">
    <source>
        <dbReference type="ARBA" id="ARBA00022723"/>
    </source>
</evidence>
<dbReference type="Gene3D" id="2.170.150.20">
    <property type="entry name" value="Peptide methionine sulfoxide reductase"/>
    <property type="match status" value="1"/>
</dbReference>
<evidence type="ECO:0000256" key="3">
    <source>
        <dbReference type="ARBA" id="ARBA00022833"/>
    </source>
</evidence>
<accession>A0AAF0FLK2</accession>
<gene>
    <name evidence="6" type="ORF">L1994_11555</name>
</gene>
<comment type="cofactor">
    <cofactor evidence="1">
        <name>Zn(2+)</name>
        <dbReference type="ChEBI" id="CHEBI:29105"/>
    </cofactor>
</comment>
<dbReference type="GO" id="GO:0033743">
    <property type="term" value="F:peptide-methionine (R)-S-oxide reductase activity"/>
    <property type="evidence" value="ECO:0007669"/>
    <property type="project" value="UniProtKB-EC"/>
</dbReference>
<feature type="domain" description="MsrB" evidence="5">
    <location>
        <begin position="7"/>
        <end position="127"/>
    </location>
</feature>
<dbReference type="SUPFAM" id="SSF51316">
    <property type="entry name" value="Mss4-like"/>
    <property type="match status" value="1"/>
</dbReference>
<reference evidence="6" key="1">
    <citation type="submission" date="2022-01" db="EMBL/GenBank/DDBJ databases">
        <title>Complete genome of Methanomicrobium antiquum DSM 21220.</title>
        <authorList>
            <person name="Chen S.-C."/>
            <person name="You Y.-T."/>
            <person name="Zhou Y.-Z."/>
            <person name="Lai M.-C."/>
        </authorList>
    </citation>
    <scope>NUCLEOTIDE SEQUENCE</scope>
    <source>
        <strain evidence="6">DSM 21220</strain>
    </source>
</reference>
<dbReference type="GO" id="GO:0046872">
    <property type="term" value="F:metal ion binding"/>
    <property type="evidence" value="ECO:0007669"/>
    <property type="project" value="UniProtKB-KW"/>
</dbReference>
<keyword evidence="7" id="KW-1185">Reference proteome</keyword>
<dbReference type="GeneID" id="79951046"/>
<dbReference type="PROSITE" id="PS51790">
    <property type="entry name" value="MSRB"/>
    <property type="match status" value="1"/>
</dbReference>
<keyword evidence="3" id="KW-0862">Zinc</keyword>
<keyword evidence="4 6" id="KW-0560">Oxidoreductase</keyword>
<keyword evidence="2" id="KW-0479">Metal-binding</keyword>
<evidence type="ECO:0000256" key="4">
    <source>
        <dbReference type="ARBA" id="ARBA00023002"/>
    </source>
</evidence>
<dbReference type="NCBIfam" id="TIGR00357">
    <property type="entry name" value="peptide-methionine (R)-S-oxide reductase MsrB"/>
    <property type="match status" value="1"/>
</dbReference>
<dbReference type="PANTHER" id="PTHR46081:SF8">
    <property type="entry name" value="PEPTIDE METHIONINE SULFOXIDE REDUCTASE 2"/>
    <property type="match status" value="1"/>
</dbReference>
<evidence type="ECO:0000313" key="6">
    <source>
        <dbReference type="EMBL" id="WFN36753.1"/>
    </source>
</evidence>
<dbReference type="InterPro" id="IPR011057">
    <property type="entry name" value="Mss4-like_sf"/>
</dbReference>
<dbReference type="PANTHER" id="PTHR46081">
    <property type="entry name" value="PEPTIDE METHIONINE SULFOXIDE REDUCTASE 2"/>
    <property type="match status" value="1"/>
</dbReference>